<evidence type="ECO:0000256" key="6">
    <source>
        <dbReference type="ARBA" id="ARBA00022692"/>
    </source>
</evidence>
<dbReference type="Pfam" id="PF02518">
    <property type="entry name" value="HATPase_c"/>
    <property type="match status" value="1"/>
</dbReference>
<feature type="domain" description="Histidine kinase" evidence="12">
    <location>
        <begin position="235"/>
        <end position="447"/>
    </location>
</feature>
<evidence type="ECO:0000256" key="10">
    <source>
        <dbReference type="ARBA" id="ARBA00023136"/>
    </source>
</evidence>
<keyword evidence="7 14" id="KW-0418">Kinase</keyword>
<dbReference type="SUPFAM" id="SSF55874">
    <property type="entry name" value="ATPase domain of HSP90 chaperone/DNA topoisomerase II/histidine kinase"/>
    <property type="match status" value="1"/>
</dbReference>
<proteinExistence type="predicted"/>
<dbReference type="GO" id="GO:0000155">
    <property type="term" value="F:phosphorelay sensor kinase activity"/>
    <property type="evidence" value="ECO:0007669"/>
    <property type="project" value="InterPro"/>
</dbReference>
<comment type="subcellular location">
    <subcellularLocation>
        <location evidence="2">Membrane</location>
    </subcellularLocation>
</comment>
<dbReference type="CDD" id="cd06225">
    <property type="entry name" value="HAMP"/>
    <property type="match status" value="1"/>
</dbReference>
<name>A0A0B1ZSE1_9SPHN</name>
<organism evidence="14 15">
    <name type="scientific">Novosphingobium malaysiense</name>
    <dbReference type="NCBI Taxonomy" id="1348853"/>
    <lineage>
        <taxon>Bacteria</taxon>
        <taxon>Pseudomonadati</taxon>
        <taxon>Pseudomonadota</taxon>
        <taxon>Alphaproteobacteria</taxon>
        <taxon>Sphingomonadales</taxon>
        <taxon>Sphingomonadaceae</taxon>
        <taxon>Novosphingobium</taxon>
    </lineage>
</organism>
<keyword evidence="8 11" id="KW-1133">Transmembrane helix</keyword>
<keyword evidence="4" id="KW-0597">Phosphoprotein</keyword>
<dbReference type="EMBL" id="JTDI01000001">
    <property type="protein sequence ID" value="KHK93571.1"/>
    <property type="molecule type" value="Genomic_DNA"/>
</dbReference>
<comment type="caution">
    <text evidence="14">The sequence shown here is derived from an EMBL/GenBank/DDBJ whole genome shotgun (WGS) entry which is preliminary data.</text>
</comment>
<dbReference type="SUPFAM" id="SSF47384">
    <property type="entry name" value="Homodimeric domain of signal transducing histidine kinase"/>
    <property type="match status" value="1"/>
</dbReference>
<evidence type="ECO:0000256" key="4">
    <source>
        <dbReference type="ARBA" id="ARBA00022553"/>
    </source>
</evidence>
<feature type="transmembrane region" description="Helical" evidence="11">
    <location>
        <begin position="12"/>
        <end position="35"/>
    </location>
</feature>
<sequence>MKLLPRSAAYRIAILSALAFSLATILVGTAVYYMVHTAFERQLDMSIEQASTALHAEFHDDGPAGLVEAIAVREKSATKTLGFAVFAPDGRRIAGRLDTPMPPLGWHRVVFRDPVEGPDPARAFIAEMDDGTRLVVAADLEPVERIDETILTAFALGLLGVLAIGALLAVILGGYLKRRLDRIASVSQGFAVGNLSQRASVGEHGDEFDQLAAAINGMLERIEALLRNLQQVTSDLAHDMRTPLSHLRRDLEYLQDTDGPERDERIEAAIEKSDEILNLFAAMLRISELEQADLKRHFQILDLTRLVAELEEAHLPLAEDSGHILRLTGLRSGVLAEGDRELLAQALINLLQNALRHTPSDTAIEIGADIEDGKPVLFVRDHGPGIDETDRKRVLERFVRLESARSTPGNGLGLSLAQAIAEAHGARFELRDARPGLKAVLVFERQAA</sequence>
<evidence type="ECO:0000256" key="9">
    <source>
        <dbReference type="ARBA" id="ARBA00023012"/>
    </source>
</evidence>
<dbReference type="PROSITE" id="PS50109">
    <property type="entry name" value="HIS_KIN"/>
    <property type="match status" value="1"/>
</dbReference>
<evidence type="ECO:0000259" key="12">
    <source>
        <dbReference type="PROSITE" id="PS50109"/>
    </source>
</evidence>
<keyword evidence="6 11" id="KW-0812">Transmembrane</keyword>
<dbReference type="CDD" id="cd00082">
    <property type="entry name" value="HisKA"/>
    <property type="match status" value="1"/>
</dbReference>
<dbReference type="SMART" id="SM00387">
    <property type="entry name" value="HATPase_c"/>
    <property type="match status" value="1"/>
</dbReference>
<evidence type="ECO:0000313" key="15">
    <source>
        <dbReference type="Proteomes" id="UP000031057"/>
    </source>
</evidence>
<comment type="catalytic activity">
    <reaction evidence="1">
        <text>ATP + protein L-histidine = ADP + protein N-phospho-L-histidine.</text>
        <dbReference type="EC" id="2.7.13.3"/>
    </reaction>
</comment>
<dbReference type="SUPFAM" id="SSF158472">
    <property type="entry name" value="HAMP domain-like"/>
    <property type="match status" value="1"/>
</dbReference>
<dbReference type="Gene3D" id="3.30.565.10">
    <property type="entry name" value="Histidine kinase-like ATPase, C-terminal domain"/>
    <property type="match status" value="1"/>
</dbReference>
<dbReference type="InterPro" id="IPR003661">
    <property type="entry name" value="HisK_dim/P_dom"/>
</dbReference>
<dbReference type="InterPro" id="IPR005467">
    <property type="entry name" value="His_kinase_dom"/>
</dbReference>
<dbReference type="STRING" id="1348853.LK12_04845"/>
<dbReference type="Pfam" id="PF00672">
    <property type="entry name" value="HAMP"/>
    <property type="match status" value="1"/>
</dbReference>
<keyword evidence="15" id="KW-1185">Reference proteome</keyword>
<dbReference type="InterPro" id="IPR050428">
    <property type="entry name" value="TCS_sensor_his_kinase"/>
</dbReference>
<evidence type="ECO:0000256" key="3">
    <source>
        <dbReference type="ARBA" id="ARBA00012438"/>
    </source>
</evidence>
<dbReference type="SMART" id="SM00388">
    <property type="entry name" value="HisKA"/>
    <property type="match status" value="1"/>
</dbReference>
<dbReference type="InterPro" id="IPR003594">
    <property type="entry name" value="HATPase_dom"/>
</dbReference>
<protein>
    <recommendedName>
        <fullName evidence="3">histidine kinase</fullName>
        <ecNumber evidence="3">2.7.13.3</ecNumber>
    </recommendedName>
</protein>
<dbReference type="CDD" id="cd00075">
    <property type="entry name" value="HATPase"/>
    <property type="match status" value="1"/>
</dbReference>
<dbReference type="AlphaFoldDB" id="A0A0B1ZSE1"/>
<dbReference type="InterPro" id="IPR003660">
    <property type="entry name" value="HAMP_dom"/>
</dbReference>
<dbReference type="EC" id="2.7.13.3" evidence="3"/>
<keyword evidence="9" id="KW-0902">Two-component regulatory system</keyword>
<evidence type="ECO:0000256" key="11">
    <source>
        <dbReference type="SAM" id="Phobius"/>
    </source>
</evidence>
<gene>
    <name evidence="14" type="ORF">LK12_04845</name>
</gene>
<dbReference type="PRINTS" id="PR00344">
    <property type="entry name" value="BCTRLSENSOR"/>
</dbReference>
<dbReference type="InterPro" id="IPR004358">
    <property type="entry name" value="Sig_transdc_His_kin-like_C"/>
</dbReference>
<dbReference type="PANTHER" id="PTHR45436">
    <property type="entry name" value="SENSOR HISTIDINE KINASE YKOH"/>
    <property type="match status" value="1"/>
</dbReference>
<keyword evidence="10 11" id="KW-0472">Membrane</keyword>
<feature type="domain" description="HAMP" evidence="13">
    <location>
        <begin position="174"/>
        <end position="227"/>
    </location>
</feature>
<evidence type="ECO:0000259" key="13">
    <source>
        <dbReference type="PROSITE" id="PS50885"/>
    </source>
</evidence>
<dbReference type="OrthoDB" id="9815202at2"/>
<evidence type="ECO:0000256" key="5">
    <source>
        <dbReference type="ARBA" id="ARBA00022679"/>
    </source>
</evidence>
<evidence type="ECO:0000256" key="1">
    <source>
        <dbReference type="ARBA" id="ARBA00000085"/>
    </source>
</evidence>
<dbReference type="Proteomes" id="UP000031057">
    <property type="component" value="Unassembled WGS sequence"/>
</dbReference>
<accession>A0A0B1ZSE1</accession>
<dbReference type="PANTHER" id="PTHR45436:SF8">
    <property type="entry name" value="HISTIDINE KINASE"/>
    <property type="match status" value="1"/>
</dbReference>
<evidence type="ECO:0000256" key="2">
    <source>
        <dbReference type="ARBA" id="ARBA00004370"/>
    </source>
</evidence>
<dbReference type="Gene3D" id="1.10.287.130">
    <property type="match status" value="1"/>
</dbReference>
<dbReference type="Pfam" id="PF00512">
    <property type="entry name" value="HisKA"/>
    <property type="match status" value="1"/>
</dbReference>
<reference evidence="14 15" key="1">
    <citation type="submission" date="2014-10" db="EMBL/GenBank/DDBJ databases">
        <title>Genome sequence of Novosphingobium malaysiense MUSC 273(T).</title>
        <authorList>
            <person name="Lee L.-H."/>
        </authorList>
    </citation>
    <scope>NUCLEOTIDE SEQUENCE [LARGE SCALE GENOMIC DNA]</scope>
    <source>
        <strain evidence="14 15">MUSC 273</strain>
    </source>
</reference>
<dbReference type="PROSITE" id="PS50885">
    <property type="entry name" value="HAMP"/>
    <property type="match status" value="1"/>
</dbReference>
<evidence type="ECO:0000313" key="14">
    <source>
        <dbReference type="EMBL" id="KHK93571.1"/>
    </source>
</evidence>
<dbReference type="GO" id="GO:0005886">
    <property type="term" value="C:plasma membrane"/>
    <property type="evidence" value="ECO:0007669"/>
    <property type="project" value="TreeGrafter"/>
</dbReference>
<keyword evidence="5" id="KW-0808">Transferase</keyword>
<dbReference type="SMART" id="SM00304">
    <property type="entry name" value="HAMP"/>
    <property type="match status" value="1"/>
</dbReference>
<evidence type="ECO:0000256" key="8">
    <source>
        <dbReference type="ARBA" id="ARBA00022989"/>
    </source>
</evidence>
<dbReference type="InterPro" id="IPR036890">
    <property type="entry name" value="HATPase_C_sf"/>
</dbReference>
<dbReference type="InterPro" id="IPR036097">
    <property type="entry name" value="HisK_dim/P_sf"/>
</dbReference>
<evidence type="ECO:0000256" key="7">
    <source>
        <dbReference type="ARBA" id="ARBA00022777"/>
    </source>
</evidence>
<feature type="transmembrane region" description="Helical" evidence="11">
    <location>
        <begin position="150"/>
        <end position="176"/>
    </location>
</feature>